<evidence type="ECO:0000256" key="1">
    <source>
        <dbReference type="ARBA" id="ARBA00005260"/>
    </source>
</evidence>
<comment type="similarity">
    <text evidence="1">Belongs to the FrmR/RcnR family.</text>
</comment>
<dbReference type="GO" id="GO:0046872">
    <property type="term" value="F:metal ion binding"/>
    <property type="evidence" value="ECO:0007669"/>
    <property type="project" value="InterPro"/>
</dbReference>
<evidence type="ECO:0000313" key="2">
    <source>
        <dbReference type="EMBL" id="MBB4006979.1"/>
    </source>
</evidence>
<protein>
    <submittedName>
        <fullName evidence="2 3">Transcriptional regulator</fullName>
    </submittedName>
</protein>
<keyword evidence="4" id="KW-1185">Reference proteome</keyword>
<organism evidence="3 4">
    <name type="scientific">Allorhizobium taibaishanense</name>
    <dbReference type="NCBI Taxonomy" id="887144"/>
    <lineage>
        <taxon>Bacteria</taxon>
        <taxon>Pseudomonadati</taxon>
        <taxon>Pseudomonadota</taxon>
        <taxon>Alphaproteobacteria</taxon>
        <taxon>Hyphomicrobiales</taxon>
        <taxon>Rhizobiaceae</taxon>
        <taxon>Rhizobium/Agrobacterium group</taxon>
        <taxon>Allorhizobium</taxon>
    </lineage>
</organism>
<dbReference type="RefSeq" id="WP_075612930.1">
    <property type="nucleotide sequence ID" value="NZ_JACIED010000002.1"/>
</dbReference>
<reference evidence="3 4" key="1">
    <citation type="submission" date="2016-09" db="EMBL/GenBank/DDBJ databases">
        <title>Rhizobium oryziradicis sp. nov., isolated from the root of rice.</title>
        <authorList>
            <person name="Zhao J."/>
            <person name="Zhang X."/>
        </authorList>
    </citation>
    <scope>NUCLEOTIDE SEQUENCE [LARGE SCALE GENOMIC DNA]</scope>
    <source>
        <strain evidence="3 4">14971</strain>
    </source>
</reference>
<dbReference type="GO" id="GO:0003677">
    <property type="term" value="F:DNA binding"/>
    <property type="evidence" value="ECO:0007669"/>
    <property type="project" value="UniProtKB-KW"/>
</dbReference>
<dbReference type="PANTHER" id="PTHR33677">
    <property type="entry name" value="TRANSCRIPTIONAL REPRESSOR FRMR-RELATED"/>
    <property type="match status" value="1"/>
</dbReference>
<evidence type="ECO:0000313" key="4">
    <source>
        <dbReference type="Proteomes" id="UP000185598"/>
    </source>
</evidence>
<accession>A0A1Q9AAF1</accession>
<dbReference type="EMBL" id="JACIED010000002">
    <property type="protein sequence ID" value="MBB4006979.1"/>
    <property type="molecule type" value="Genomic_DNA"/>
</dbReference>
<dbReference type="Gene3D" id="1.20.58.1000">
    <property type="entry name" value="Metal-sensitive repressor, helix protomer"/>
    <property type="match status" value="1"/>
</dbReference>
<dbReference type="GO" id="GO:0045892">
    <property type="term" value="P:negative regulation of DNA-templated transcription"/>
    <property type="evidence" value="ECO:0007669"/>
    <property type="project" value="UniProtKB-ARBA"/>
</dbReference>
<evidence type="ECO:0000313" key="3">
    <source>
        <dbReference type="EMBL" id="OLP51801.1"/>
    </source>
</evidence>
<dbReference type="OrthoDB" id="9806052at2"/>
<evidence type="ECO:0000313" key="5">
    <source>
        <dbReference type="Proteomes" id="UP000544107"/>
    </source>
</evidence>
<gene>
    <name evidence="3" type="ORF">BJF91_22945</name>
    <name evidence="2" type="ORF">GGQ71_001242</name>
</gene>
<sequence>MSHTIKHQAKLLARIRRMKGQMEAIETALLAEKPCEDIMNLTASVRGALTGLMAELIEEHIREHVVAEGLDSSDRNKGAEDLIEVIRSYLK</sequence>
<name>A0A1Q9AAF1_9HYPH</name>
<proteinExistence type="inferred from homology"/>
<reference evidence="2 5" key="2">
    <citation type="submission" date="2020-08" db="EMBL/GenBank/DDBJ databases">
        <title>Genomic Encyclopedia of Type Strains, Phase IV (KMG-IV): sequencing the most valuable type-strain genomes for metagenomic binning, comparative biology and taxonomic classification.</title>
        <authorList>
            <person name="Goeker M."/>
        </authorList>
    </citation>
    <scope>NUCLEOTIDE SEQUENCE [LARGE SCALE GENOMIC DNA]</scope>
    <source>
        <strain evidence="2 5">DSM 100021</strain>
    </source>
</reference>
<dbReference type="InterPro" id="IPR003735">
    <property type="entry name" value="Metal_Tscrpt_repr"/>
</dbReference>
<dbReference type="EMBL" id="MKIN01000018">
    <property type="protein sequence ID" value="OLP51801.1"/>
    <property type="molecule type" value="Genomic_DNA"/>
</dbReference>
<dbReference type="STRING" id="887144.BJF91_22945"/>
<dbReference type="PANTHER" id="PTHR33677:SF5">
    <property type="entry name" value="TRANSCRIPTIONAL REPRESSOR FRMR"/>
    <property type="match status" value="1"/>
</dbReference>
<dbReference type="InterPro" id="IPR038390">
    <property type="entry name" value="Metal_Tscrpt_repr_sf"/>
</dbReference>
<dbReference type="Pfam" id="PF02583">
    <property type="entry name" value="Trns_repr_metal"/>
    <property type="match status" value="1"/>
</dbReference>
<keyword evidence="2" id="KW-0238">DNA-binding</keyword>
<dbReference type="Proteomes" id="UP000544107">
    <property type="component" value="Unassembled WGS sequence"/>
</dbReference>
<dbReference type="CDD" id="cd10153">
    <property type="entry name" value="RcnR-FrmR-like_DUF156"/>
    <property type="match status" value="1"/>
</dbReference>
<dbReference type="AlphaFoldDB" id="A0A1Q9AAF1"/>
<comment type="caution">
    <text evidence="3">The sequence shown here is derived from an EMBL/GenBank/DDBJ whole genome shotgun (WGS) entry which is preliminary data.</text>
</comment>
<dbReference type="Proteomes" id="UP000185598">
    <property type="component" value="Unassembled WGS sequence"/>
</dbReference>